<reference evidence="7 8" key="1">
    <citation type="journal article" date="2019" name="Front. Microbiol.">
        <title>Ammonia Oxidation by the Arctic Terrestrial Thaumarchaeote Candidatus Nitrosocosmicus arcticus Is Stimulated by Increasing Temperatures.</title>
        <authorList>
            <person name="Alves R.J.E."/>
            <person name="Kerou M."/>
            <person name="Zappe A."/>
            <person name="Bittner R."/>
            <person name="Abby S.S."/>
            <person name="Schmidt H.A."/>
            <person name="Pfeifer K."/>
            <person name="Schleper C."/>
        </authorList>
    </citation>
    <scope>NUCLEOTIDE SEQUENCE [LARGE SCALE GENOMIC DNA]</scope>
    <source>
        <strain evidence="7 8">Kfb</strain>
    </source>
</reference>
<evidence type="ECO:0000256" key="5">
    <source>
        <dbReference type="ARBA" id="ARBA00022691"/>
    </source>
</evidence>
<keyword evidence="5" id="KW-0949">S-adenosyl-L-methionine</keyword>
<comment type="caution">
    <text evidence="7">The sequence shown here is derived from an EMBL/GenBank/DDBJ whole genome shotgun (WGS) entry which is preliminary data.</text>
</comment>
<dbReference type="PANTHER" id="PTHR30481">
    <property type="entry name" value="DNA ADENINE METHYLASE"/>
    <property type="match status" value="1"/>
</dbReference>
<dbReference type="GO" id="GO:0032259">
    <property type="term" value="P:methylation"/>
    <property type="evidence" value="ECO:0007669"/>
    <property type="project" value="UniProtKB-KW"/>
</dbReference>
<evidence type="ECO:0000256" key="6">
    <source>
        <dbReference type="ARBA" id="ARBA00047942"/>
    </source>
</evidence>
<comment type="similarity">
    <text evidence="1">Belongs to the N(4)/N(6)-methyltransferase family.</text>
</comment>
<dbReference type="InterPro" id="IPR012263">
    <property type="entry name" value="M_m6A_EcoRV"/>
</dbReference>
<dbReference type="InterPro" id="IPR029063">
    <property type="entry name" value="SAM-dependent_MTases_sf"/>
</dbReference>
<evidence type="ECO:0000256" key="1">
    <source>
        <dbReference type="ARBA" id="ARBA00006594"/>
    </source>
</evidence>
<organism evidence="7 8">
    <name type="scientific">Candidatus Nitrosocosmicus arcticus</name>
    <dbReference type="NCBI Taxonomy" id="2035267"/>
    <lineage>
        <taxon>Archaea</taxon>
        <taxon>Nitrososphaerota</taxon>
        <taxon>Nitrososphaeria</taxon>
        <taxon>Nitrososphaerales</taxon>
        <taxon>Nitrososphaeraceae</taxon>
        <taxon>Candidatus Nitrosocosmicus</taxon>
    </lineage>
</organism>
<keyword evidence="4 7" id="KW-0808">Transferase</keyword>
<dbReference type="AlphaFoldDB" id="A0A557SV33"/>
<dbReference type="EC" id="2.1.1.72" evidence="2"/>
<comment type="catalytic activity">
    <reaction evidence="6">
        <text>a 2'-deoxyadenosine in DNA + S-adenosyl-L-methionine = an N(6)-methyl-2'-deoxyadenosine in DNA + S-adenosyl-L-homocysteine + H(+)</text>
        <dbReference type="Rhea" id="RHEA:15197"/>
        <dbReference type="Rhea" id="RHEA-COMP:12418"/>
        <dbReference type="Rhea" id="RHEA-COMP:12419"/>
        <dbReference type="ChEBI" id="CHEBI:15378"/>
        <dbReference type="ChEBI" id="CHEBI:57856"/>
        <dbReference type="ChEBI" id="CHEBI:59789"/>
        <dbReference type="ChEBI" id="CHEBI:90615"/>
        <dbReference type="ChEBI" id="CHEBI:90616"/>
        <dbReference type="EC" id="2.1.1.72"/>
    </reaction>
</comment>
<dbReference type="GO" id="GO:0006298">
    <property type="term" value="P:mismatch repair"/>
    <property type="evidence" value="ECO:0007669"/>
    <property type="project" value="TreeGrafter"/>
</dbReference>
<dbReference type="GO" id="GO:0043565">
    <property type="term" value="F:sequence-specific DNA binding"/>
    <property type="evidence" value="ECO:0007669"/>
    <property type="project" value="TreeGrafter"/>
</dbReference>
<dbReference type="PRINTS" id="PR00505">
    <property type="entry name" value="D12N6MTFRASE"/>
</dbReference>
<dbReference type="Gene3D" id="3.40.50.150">
    <property type="entry name" value="Vaccinia Virus protein VP39"/>
    <property type="match status" value="1"/>
</dbReference>
<dbReference type="SUPFAM" id="SSF53335">
    <property type="entry name" value="S-adenosyl-L-methionine-dependent methyltransferases"/>
    <property type="match status" value="1"/>
</dbReference>
<dbReference type="OrthoDB" id="372040at2157"/>
<sequence length="304" mass="35565">MYKTNTTSFLKWAGGKRRLVTLLDKLTPTNIDRYFEPFLGSGAFFFHLIQSRKQFKAYLSDSNPHLINTYREVRDSVNELIEMLMDHQGRYHNSGEKYYYFVRDDQSNKTNTEAAAKFIFLNKTCYNGLYRVNKIGNFNVPHGRYFNPKICNKEKLIDCSILLNSAEVKIVCDIYKNTTLKCKDNDFVYLDPPYFPVSRTSNFTDYTKESFGIQQHKELASEFDRLDNIGSKVLLSNSNSDYIKSLYKKYCILKVKSTRSINCNADRRSDHHDLIISNYNRRIKDTEKTAHKLNKLMISKIVSD</sequence>
<dbReference type="NCBIfam" id="TIGR00571">
    <property type="entry name" value="dam"/>
    <property type="match status" value="1"/>
</dbReference>
<protein>
    <recommendedName>
        <fullName evidence="2">site-specific DNA-methyltransferase (adenine-specific)</fullName>
        <ecNumber evidence="2">2.1.1.72</ecNumber>
    </recommendedName>
</protein>
<keyword evidence="3 7" id="KW-0489">Methyltransferase</keyword>
<dbReference type="PIRSF" id="PIRSF000398">
    <property type="entry name" value="M_m6A_EcoRV"/>
    <property type="match status" value="1"/>
</dbReference>
<dbReference type="InterPro" id="IPR002052">
    <property type="entry name" value="DNA_methylase_N6_adenine_CS"/>
</dbReference>
<dbReference type="Proteomes" id="UP000315289">
    <property type="component" value="Unassembled WGS sequence"/>
</dbReference>
<accession>A0A557SV33</accession>
<evidence type="ECO:0000256" key="3">
    <source>
        <dbReference type="ARBA" id="ARBA00022603"/>
    </source>
</evidence>
<gene>
    <name evidence="7" type="primary">mjaIIIM</name>
    <name evidence="7" type="ORF">NARC_70043</name>
</gene>
<dbReference type="PROSITE" id="PS00092">
    <property type="entry name" value="N6_MTASE"/>
    <property type="match status" value="1"/>
</dbReference>
<evidence type="ECO:0000313" key="7">
    <source>
        <dbReference type="EMBL" id="TVP40465.1"/>
    </source>
</evidence>
<evidence type="ECO:0000256" key="4">
    <source>
        <dbReference type="ARBA" id="ARBA00022679"/>
    </source>
</evidence>
<evidence type="ECO:0000256" key="2">
    <source>
        <dbReference type="ARBA" id="ARBA00011900"/>
    </source>
</evidence>
<name>A0A557SV33_9ARCH</name>
<dbReference type="InterPro" id="IPR023095">
    <property type="entry name" value="Ade_MeTrfase_dom_2"/>
</dbReference>
<keyword evidence="8" id="KW-1185">Reference proteome</keyword>
<dbReference type="EMBL" id="VOAH01000007">
    <property type="protein sequence ID" value="TVP40465.1"/>
    <property type="molecule type" value="Genomic_DNA"/>
</dbReference>
<dbReference type="Pfam" id="PF02086">
    <property type="entry name" value="MethyltransfD12"/>
    <property type="match status" value="1"/>
</dbReference>
<dbReference type="InterPro" id="IPR012327">
    <property type="entry name" value="MeTrfase_D12"/>
</dbReference>
<dbReference type="GO" id="GO:1904047">
    <property type="term" value="F:S-adenosyl-L-methionine binding"/>
    <property type="evidence" value="ECO:0007669"/>
    <property type="project" value="TreeGrafter"/>
</dbReference>
<evidence type="ECO:0000313" key="8">
    <source>
        <dbReference type="Proteomes" id="UP000315289"/>
    </source>
</evidence>
<proteinExistence type="inferred from homology"/>
<dbReference type="PANTHER" id="PTHR30481:SF3">
    <property type="entry name" value="DNA ADENINE METHYLASE"/>
    <property type="match status" value="1"/>
</dbReference>
<dbReference type="Gene3D" id="1.10.1020.10">
    <property type="entry name" value="Adenine-specific Methyltransferase, Domain 2"/>
    <property type="match status" value="1"/>
</dbReference>
<dbReference type="GO" id="GO:0009007">
    <property type="term" value="F:site-specific DNA-methyltransferase (adenine-specific) activity"/>
    <property type="evidence" value="ECO:0007669"/>
    <property type="project" value="UniProtKB-EC"/>
</dbReference>
<dbReference type="GO" id="GO:0009307">
    <property type="term" value="P:DNA restriction-modification system"/>
    <property type="evidence" value="ECO:0007669"/>
    <property type="project" value="InterPro"/>
</dbReference>
<dbReference type="RefSeq" id="WP_186434163.1">
    <property type="nucleotide sequence ID" value="NZ_ML675583.1"/>
</dbReference>